<dbReference type="PROSITE" id="PS50005">
    <property type="entry name" value="TPR"/>
    <property type="match status" value="1"/>
</dbReference>
<name>A0A0B2ARD9_9MICC</name>
<dbReference type="InterPro" id="IPR011990">
    <property type="entry name" value="TPR-like_helical_dom_sf"/>
</dbReference>
<protein>
    <submittedName>
        <fullName evidence="4">Uncharacterized protein</fullName>
    </submittedName>
</protein>
<dbReference type="PANTHER" id="PTHR45641">
    <property type="entry name" value="TETRATRICOPEPTIDE REPEAT PROTEIN (AFU_ORTHOLOGUE AFUA_6G03870)"/>
    <property type="match status" value="1"/>
</dbReference>
<evidence type="ECO:0000256" key="3">
    <source>
        <dbReference type="PROSITE-ProRule" id="PRU00339"/>
    </source>
</evidence>
<dbReference type="Gene3D" id="1.25.40.10">
    <property type="entry name" value="Tetratricopeptide repeat domain"/>
    <property type="match status" value="5"/>
</dbReference>
<evidence type="ECO:0000313" key="4">
    <source>
        <dbReference type="EMBL" id="KHL04502.1"/>
    </source>
</evidence>
<reference evidence="4 5" key="1">
    <citation type="submission" date="2014-09" db="EMBL/GenBank/DDBJ databases">
        <title>Genome sequence of Sinomonas sp. MUSC 117.</title>
        <authorList>
            <person name="Lee L.-H."/>
        </authorList>
    </citation>
    <scope>NUCLEOTIDE SEQUENCE [LARGE SCALE GENOMIC DNA]</scope>
    <source>
        <strain evidence="4 5">MUSC 117</strain>
    </source>
</reference>
<dbReference type="Pfam" id="PF13432">
    <property type="entry name" value="TPR_16"/>
    <property type="match status" value="1"/>
</dbReference>
<dbReference type="InterPro" id="IPR019734">
    <property type="entry name" value="TPR_rpt"/>
</dbReference>
<gene>
    <name evidence="4" type="ORF">LK10_05035</name>
</gene>
<dbReference type="RefSeq" id="WP_043120677.1">
    <property type="nucleotide sequence ID" value="NZ_JTDL01000078.1"/>
</dbReference>
<proteinExistence type="predicted"/>
<dbReference type="Pfam" id="PF13424">
    <property type="entry name" value="TPR_12"/>
    <property type="match status" value="1"/>
</dbReference>
<feature type="repeat" description="TPR" evidence="3">
    <location>
        <begin position="111"/>
        <end position="144"/>
    </location>
</feature>
<evidence type="ECO:0000313" key="5">
    <source>
        <dbReference type="Proteomes" id="UP000030982"/>
    </source>
</evidence>
<evidence type="ECO:0000256" key="1">
    <source>
        <dbReference type="ARBA" id="ARBA00022737"/>
    </source>
</evidence>
<dbReference type="OrthoDB" id="127785at2"/>
<dbReference type="AlphaFoldDB" id="A0A0B2ARD9"/>
<feature type="non-terminal residue" evidence="4">
    <location>
        <position position="1"/>
    </location>
</feature>
<evidence type="ECO:0000256" key="2">
    <source>
        <dbReference type="ARBA" id="ARBA00022803"/>
    </source>
</evidence>
<dbReference type="SUPFAM" id="SSF48452">
    <property type="entry name" value="TPR-like"/>
    <property type="match status" value="4"/>
</dbReference>
<keyword evidence="5" id="KW-1185">Reference proteome</keyword>
<dbReference type="SMART" id="SM00028">
    <property type="entry name" value="TPR"/>
    <property type="match status" value="8"/>
</dbReference>
<keyword evidence="2 3" id="KW-0802">TPR repeat</keyword>
<dbReference type="EMBL" id="JTDL01000078">
    <property type="protein sequence ID" value="KHL04502.1"/>
    <property type="molecule type" value="Genomic_DNA"/>
</dbReference>
<dbReference type="Proteomes" id="UP000030982">
    <property type="component" value="Unassembled WGS sequence"/>
</dbReference>
<comment type="caution">
    <text evidence="4">The sequence shown here is derived from an EMBL/GenBank/DDBJ whole genome shotgun (WGS) entry which is preliminary data.</text>
</comment>
<accession>A0A0B2ARD9</accession>
<keyword evidence="1" id="KW-0677">Repeat</keyword>
<organism evidence="4 5">
    <name type="scientific">Sinomonas humi</name>
    <dbReference type="NCBI Taxonomy" id="1338436"/>
    <lineage>
        <taxon>Bacteria</taxon>
        <taxon>Bacillati</taxon>
        <taxon>Actinomycetota</taxon>
        <taxon>Actinomycetes</taxon>
        <taxon>Micrococcales</taxon>
        <taxon>Micrococcaceae</taxon>
        <taxon>Sinomonas</taxon>
    </lineage>
</organism>
<dbReference type="STRING" id="1338436.LK10_05035"/>
<dbReference type="PANTHER" id="PTHR45641:SF19">
    <property type="entry name" value="NEPHROCYSTIN-3"/>
    <property type="match status" value="1"/>
</dbReference>
<sequence length="1056" mass="114379">SLYHLGRYEEAEASLRSALAQCTGHESQANPAAAWEWIADTFQARDRHAEAEDSRRTAADMHKRLGRAADVLRNLQKAAASIRSQGRHGDAVAVYEEVLARGAEAEWGTVAEARFGMGVSLYRLGRYEEAETSFRSALAQYTEHESQRSAALALEWIADTFQARDRHAEAEDSRRTAADMYERLGRAADAVRILARAAASIRSQGRHGDAVAVYEEVLARGAEAEWGTVAGAHWGIGISLYRLGRYEEAEASFRSALAQYTGHESQADAALALEWIADTFQARDRHAEAEDSRRTAADMYERLGRAADAVRILARAADSIRSQGRHGDAVAVYEEVLARGAEAEWGTVAGAHWGIGISLQSLGRYRDSSSAYRLASRLYASNGDAQEAARSKLRLADNLDRENRAHEAVDVVRGALRQLRSLPEAGGTRGDAYDKIARILWGAGETTRSTEAFERAIFEYTRAGRLEDAVESQVLLARNLLHSHQNAAKARYFGAMAKAAAGSDRKSALKAAGTFAALLVQYGEIAAARDILDGVDSDPAASEEIPELRLARTTLGMMNDFSLDGSGRPRQRASRTGDTGASALILAMEALYRQDWEGLIEIHRNVMSDFVARNGLSNAALALLIRFAGTGYFARDRWREGEACAEEALRLAAGLPEGQTKWEVQSGAESLLGMVCLSTGREREAYDHFNAAAASAQKVSSPVQKISGLTLMAQGMISHPWVTEYGLRRAAQFLYDAAKQAMELDLSALAVEAETLRALAYLALDKSQSALEIVDFALGYAQRHDMPGCRPALLMMKAWCLKPLGDPEGYLAALREAAASAEAQGQFERLGDSLRELASETAEQPGASREALLIADSAERAYRRAGLPQEIALLKLDVVDELWKKEDEGDRREKGRGLLAAVLPALRFLDSVRFDFISAAQRVAWQRTYWWGRRLVFDVAAGTGDPQTVSDLIEVQINAAVFGVSGSDGALHRMASGPAVENGKGKVTARIGPIAEASLAATAGGVTAMPTNAPLPVSPPPNLLVPSALGARVALARFRSDGDLLLPAVASCIRTW</sequence>